<evidence type="ECO:0000313" key="1">
    <source>
        <dbReference type="EMBL" id="VDP62103.1"/>
    </source>
</evidence>
<dbReference type="EMBL" id="UZAK01038990">
    <property type="protein sequence ID" value="VDP62103.1"/>
    <property type="molecule type" value="Genomic_DNA"/>
</dbReference>
<keyword evidence="2" id="KW-1185">Reference proteome</keyword>
<dbReference type="AlphaFoldDB" id="A0A183KNV3"/>
<evidence type="ECO:0000313" key="2">
    <source>
        <dbReference type="Proteomes" id="UP000279833"/>
    </source>
</evidence>
<name>A0A183KNV3_9TREM</name>
<sequence>MGEFRQKAGYHSRTTVFSPRISPSAYSANKWKKNDTHIDNGCTLQDAQIQTRHRGLKDEATKDTKVRTFENLDDGH</sequence>
<dbReference type="Proteomes" id="UP000279833">
    <property type="component" value="Unassembled WGS sequence"/>
</dbReference>
<protein>
    <submittedName>
        <fullName evidence="1 3">Uncharacterized protein</fullName>
    </submittedName>
</protein>
<accession>A0A183KNV3</accession>
<proteinExistence type="predicted"/>
<reference evidence="3" key="1">
    <citation type="submission" date="2016-06" db="UniProtKB">
        <authorList>
            <consortium name="WormBaseParasite"/>
        </authorList>
    </citation>
    <scope>IDENTIFICATION</scope>
</reference>
<gene>
    <name evidence="1" type="ORF">SCUD_LOCUS16733</name>
</gene>
<evidence type="ECO:0000313" key="3">
    <source>
        <dbReference type="WBParaSite" id="SCUD_0001673601-mRNA-1"/>
    </source>
</evidence>
<organism evidence="3">
    <name type="scientific">Schistosoma curassoni</name>
    <dbReference type="NCBI Taxonomy" id="6186"/>
    <lineage>
        <taxon>Eukaryota</taxon>
        <taxon>Metazoa</taxon>
        <taxon>Spiralia</taxon>
        <taxon>Lophotrochozoa</taxon>
        <taxon>Platyhelminthes</taxon>
        <taxon>Trematoda</taxon>
        <taxon>Digenea</taxon>
        <taxon>Strigeidida</taxon>
        <taxon>Schistosomatoidea</taxon>
        <taxon>Schistosomatidae</taxon>
        <taxon>Schistosoma</taxon>
    </lineage>
</organism>
<dbReference type="WBParaSite" id="SCUD_0001673601-mRNA-1">
    <property type="protein sequence ID" value="SCUD_0001673601-mRNA-1"/>
    <property type="gene ID" value="SCUD_0001673601"/>
</dbReference>
<reference evidence="1 2" key="2">
    <citation type="submission" date="2018-11" db="EMBL/GenBank/DDBJ databases">
        <authorList>
            <consortium name="Pathogen Informatics"/>
        </authorList>
    </citation>
    <scope>NUCLEOTIDE SEQUENCE [LARGE SCALE GENOMIC DNA]</scope>
    <source>
        <strain evidence="1">Dakar</strain>
        <strain evidence="2">Dakar, Senegal</strain>
    </source>
</reference>